<evidence type="ECO:0000313" key="1">
    <source>
        <dbReference type="EMBL" id="KXB36586.1"/>
    </source>
</evidence>
<comment type="caution">
    <text evidence="1">The sequence shown here is derived from an EMBL/GenBank/DDBJ whole genome shotgun (WGS) entry which is preliminary data.</text>
</comment>
<reference evidence="1 2" key="1">
    <citation type="submission" date="2016-01" db="EMBL/GenBank/DDBJ databases">
        <authorList>
            <person name="Oliw E.H."/>
        </authorList>
    </citation>
    <scope>NUCLEOTIDE SEQUENCE [LARGE SCALE GENOMIC DNA]</scope>
    <source>
        <strain evidence="1 2">KA00635</strain>
    </source>
</reference>
<dbReference type="AlphaFoldDB" id="A0A133Y044"/>
<dbReference type="EMBL" id="LSCQ01000040">
    <property type="protein sequence ID" value="KXB36586.1"/>
    <property type="molecule type" value="Genomic_DNA"/>
</dbReference>
<sequence>MKSSLSTFYRRKQKRPSKNLLDLLGVFCSVFSEKMSREFYQLKERLSA</sequence>
<proteinExistence type="predicted"/>
<name>A0A133Y044_9LACT</name>
<protein>
    <submittedName>
        <fullName evidence="1">Uncharacterized protein</fullName>
    </submittedName>
</protein>
<accession>A0A133Y044</accession>
<dbReference type="Proteomes" id="UP000070422">
    <property type="component" value="Unassembled WGS sequence"/>
</dbReference>
<organism evidence="1 2">
    <name type="scientific">Aerococcus christensenii</name>
    <dbReference type="NCBI Taxonomy" id="87541"/>
    <lineage>
        <taxon>Bacteria</taxon>
        <taxon>Bacillati</taxon>
        <taxon>Bacillota</taxon>
        <taxon>Bacilli</taxon>
        <taxon>Lactobacillales</taxon>
        <taxon>Aerococcaceae</taxon>
        <taxon>Aerococcus</taxon>
    </lineage>
</organism>
<evidence type="ECO:0000313" key="2">
    <source>
        <dbReference type="Proteomes" id="UP000070422"/>
    </source>
</evidence>
<gene>
    <name evidence="1" type="ORF">HMPREF3187_00762</name>
</gene>